<dbReference type="SUPFAM" id="SSF54534">
    <property type="entry name" value="FKBP-like"/>
    <property type="match status" value="1"/>
</dbReference>
<dbReference type="Pfam" id="PF13624">
    <property type="entry name" value="SurA_N_3"/>
    <property type="match status" value="1"/>
</dbReference>
<evidence type="ECO:0000256" key="11">
    <source>
        <dbReference type="PROSITE-ProRule" id="PRU00278"/>
    </source>
</evidence>
<dbReference type="SUPFAM" id="SSF109998">
    <property type="entry name" value="Triger factor/SurA peptide-binding domain-like"/>
    <property type="match status" value="1"/>
</dbReference>
<dbReference type="GO" id="GO:0003755">
    <property type="term" value="F:peptidyl-prolyl cis-trans isomerase activity"/>
    <property type="evidence" value="ECO:0007669"/>
    <property type="project" value="UniProtKB-KW"/>
</dbReference>
<evidence type="ECO:0000256" key="2">
    <source>
        <dbReference type="ARBA" id="ARBA00022475"/>
    </source>
</evidence>
<comment type="similarity">
    <text evidence="8">Belongs to the PpiD chaperone family.</text>
</comment>
<keyword evidence="11" id="KW-0697">Rotamase</keyword>
<dbReference type="InterPro" id="IPR000297">
    <property type="entry name" value="PPIase_PpiC"/>
</dbReference>
<dbReference type="EMBL" id="JSZA02000017">
    <property type="protein sequence ID" value="TGO03464.1"/>
    <property type="molecule type" value="Genomic_DNA"/>
</dbReference>
<proteinExistence type="inferred from homology"/>
<sequence>MLQNIRDGARGWLAWVIVTIICVPFAFWGINEYFNPSPKRVIAEVNGVELSEYDFQQQVNQQKRRLYDMFKDQNIDLSFMDKQIRESTLTQMIEEEVLVQSVSEAGMQIGNDLLASRIHTEPAFQEDDVFSQKQYEEVLGYQGMSPTRFEWLIRRELLTSQIRQGVLRSALFTDYDEQQQARLEKQQRFISHLIVPASRFKDSITITDADIEAYYKDHAKQYRTPEKVSIEYVEMSGEDLVITQSIDEETLKQQYQQRKASFTTQAQWKARHILIEGDADELEAAEKKVQEVLAKIKAGEAFEDLAKAYSDDIGSQKQGGDLGWFGPGRMVKPFEDAVKALKVGEVSEPVKSQFGFHIIKLDDSKPEMVRPFAEVRTELVQEIQKEYADSEFYGQVDEFANLAYEHPNSLEVLADTLNLESKTTELFERRGGEGILSNRKLIEAAFSETVLKEGYNSDPIEIGEQHVVVLRLKEHVSAKAKPLAEVKEAIVSAITQERTQEKAKKLGKSLIVQIKENGDPNAPIKEHDGLNWSAAKWVERKDSTQPAIVSEAFKIGRPAEDKALYQGIELGNGDYALVAVLDVKDGEATPPDEESESADEPEQDDAKQQAVGESEFSQLVSGLKAAAEIKDYSGS</sequence>
<keyword evidence="3" id="KW-0997">Cell inner membrane</keyword>
<gene>
    <name evidence="15" type="ORF">PN36_06040</name>
</gene>
<evidence type="ECO:0000256" key="8">
    <source>
        <dbReference type="ARBA" id="ARBA00038408"/>
    </source>
</evidence>
<evidence type="ECO:0000256" key="7">
    <source>
        <dbReference type="ARBA" id="ARBA00023186"/>
    </source>
</evidence>
<keyword evidence="6 13" id="KW-0472">Membrane</keyword>
<dbReference type="PROSITE" id="PS01096">
    <property type="entry name" value="PPIC_PPIASE_1"/>
    <property type="match status" value="1"/>
</dbReference>
<evidence type="ECO:0000256" key="4">
    <source>
        <dbReference type="ARBA" id="ARBA00022692"/>
    </source>
</evidence>
<dbReference type="PANTHER" id="PTHR47529:SF1">
    <property type="entry name" value="PERIPLASMIC CHAPERONE PPID"/>
    <property type="match status" value="1"/>
</dbReference>
<evidence type="ECO:0000256" key="12">
    <source>
        <dbReference type="SAM" id="MobiDB-lite"/>
    </source>
</evidence>
<dbReference type="PROSITE" id="PS50198">
    <property type="entry name" value="PPIC_PPIASE_2"/>
    <property type="match status" value="1"/>
</dbReference>
<evidence type="ECO:0000313" key="15">
    <source>
        <dbReference type="EMBL" id="TGO03464.1"/>
    </source>
</evidence>
<dbReference type="InterPro" id="IPR046357">
    <property type="entry name" value="PPIase_dom_sf"/>
</dbReference>
<feature type="transmembrane region" description="Helical" evidence="13">
    <location>
        <begin position="12"/>
        <end position="30"/>
    </location>
</feature>
<accession>A0A4E0RTS2</accession>
<evidence type="ECO:0000256" key="1">
    <source>
        <dbReference type="ARBA" id="ARBA00004382"/>
    </source>
</evidence>
<reference evidence="15 16" key="1">
    <citation type="journal article" date="2016" name="Front. Microbiol.">
        <title>Single-Cell (Meta-)Genomics of a Dimorphic Candidatus Thiomargarita nelsonii Reveals Genomic Plasticity.</title>
        <authorList>
            <person name="Flood B.E."/>
            <person name="Fliss P."/>
            <person name="Jones D.S."/>
            <person name="Dick G.J."/>
            <person name="Jain S."/>
            <person name="Kaster A.K."/>
            <person name="Winkel M."/>
            <person name="Mussmann M."/>
            <person name="Bailey J."/>
        </authorList>
    </citation>
    <scope>NUCLEOTIDE SEQUENCE [LARGE SCALE GENOMIC DNA]</scope>
    <source>
        <strain evidence="15">Hydrate Ridge</strain>
    </source>
</reference>
<evidence type="ECO:0000256" key="9">
    <source>
        <dbReference type="ARBA" id="ARBA00040743"/>
    </source>
</evidence>
<feature type="domain" description="PpiC" evidence="14">
    <location>
        <begin position="265"/>
        <end position="363"/>
    </location>
</feature>
<keyword evidence="5 13" id="KW-1133">Transmembrane helix</keyword>
<evidence type="ECO:0000259" key="14">
    <source>
        <dbReference type="PROSITE" id="PS50198"/>
    </source>
</evidence>
<dbReference type="InterPro" id="IPR052029">
    <property type="entry name" value="PpiD_chaperone"/>
</dbReference>
<dbReference type="AlphaFoldDB" id="A0A4E0RTS2"/>
<evidence type="ECO:0000256" key="3">
    <source>
        <dbReference type="ARBA" id="ARBA00022519"/>
    </source>
</evidence>
<comment type="caution">
    <text evidence="15">The sequence shown here is derived from an EMBL/GenBank/DDBJ whole genome shotgun (WGS) entry which is preliminary data.</text>
</comment>
<keyword evidence="11" id="KW-0413">Isomerase</keyword>
<evidence type="ECO:0000256" key="13">
    <source>
        <dbReference type="SAM" id="Phobius"/>
    </source>
</evidence>
<keyword evidence="16" id="KW-1185">Reference proteome</keyword>
<dbReference type="InterPro" id="IPR027304">
    <property type="entry name" value="Trigger_fact/SurA_dom_sf"/>
</dbReference>
<dbReference type="Pfam" id="PF13616">
    <property type="entry name" value="Rotamase_3"/>
    <property type="match status" value="1"/>
</dbReference>
<dbReference type="Gene3D" id="1.10.4030.10">
    <property type="entry name" value="Porin chaperone SurA, peptide-binding domain"/>
    <property type="match status" value="1"/>
</dbReference>
<feature type="compositionally biased region" description="Acidic residues" evidence="12">
    <location>
        <begin position="590"/>
        <end position="603"/>
    </location>
</feature>
<evidence type="ECO:0000256" key="10">
    <source>
        <dbReference type="ARBA" id="ARBA00042775"/>
    </source>
</evidence>
<protein>
    <recommendedName>
        <fullName evidence="9">Periplasmic chaperone PpiD</fullName>
    </recommendedName>
    <alternativeName>
        <fullName evidence="10">Periplasmic folding chaperone</fullName>
    </alternativeName>
</protein>
<dbReference type="Gene3D" id="3.10.50.40">
    <property type="match status" value="1"/>
</dbReference>
<keyword evidence="2" id="KW-1003">Cell membrane</keyword>
<name>A0A4E0RTS2_9GAMM</name>
<dbReference type="GO" id="GO:0005886">
    <property type="term" value="C:plasma membrane"/>
    <property type="evidence" value="ECO:0007669"/>
    <property type="project" value="UniProtKB-SubCell"/>
</dbReference>
<dbReference type="PANTHER" id="PTHR47529">
    <property type="entry name" value="PEPTIDYL-PROLYL CIS-TRANS ISOMERASE D"/>
    <property type="match status" value="1"/>
</dbReference>
<evidence type="ECO:0000256" key="6">
    <source>
        <dbReference type="ARBA" id="ARBA00023136"/>
    </source>
</evidence>
<dbReference type="InterPro" id="IPR023058">
    <property type="entry name" value="PPIase_PpiC_CS"/>
</dbReference>
<keyword evidence="4 13" id="KW-0812">Transmembrane</keyword>
<feature type="region of interest" description="Disordered" evidence="12">
    <location>
        <begin position="584"/>
        <end position="615"/>
    </location>
</feature>
<organism evidence="15 16">
    <name type="scientific">Candidatus Thiomargarita nelsonii</name>
    <dbReference type="NCBI Taxonomy" id="1003181"/>
    <lineage>
        <taxon>Bacteria</taxon>
        <taxon>Pseudomonadati</taxon>
        <taxon>Pseudomonadota</taxon>
        <taxon>Gammaproteobacteria</taxon>
        <taxon>Thiotrichales</taxon>
        <taxon>Thiotrichaceae</taxon>
        <taxon>Thiomargarita</taxon>
    </lineage>
</organism>
<dbReference type="Proteomes" id="UP000030428">
    <property type="component" value="Unassembled WGS sequence"/>
</dbReference>
<keyword evidence="7" id="KW-0143">Chaperone</keyword>
<comment type="subcellular location">
    <subcellularLocation>
        <location evidence="1">Cell inner membrane</location>
        <topology evidence="1">Single-pass type II membrane protein</topology>
        <orientation evidence="1">Periplasmic side</orientation>
    </subcellularLocation>
</comment>
<evidence type="ECO:0000313" key="16">
    <source>
        <dbReference type="Proteomes" id="UP000030428"/>
    </source>
</evidence>
<evidence type="ECO:0000256" key="5">
    <source>
        <dbReference type="ARBA" id="ARBA00022989"/>
    </source>
</evidence>